<dbReference type="EMBL" id="HBUE01322658">
    <property type="protein sequence ID" value="CAG6589003.1"/>
    <property type="molecule type" value="Transcribed_RNA"/>
</dbReference>
<feature type="region of interest" description="Disordered" evidence="1">
    <location>
        <begin position="1"/>
        <end position="128"/>
    </location>
</feature>
<evidence type="ECO:0000313" key="2">
    <source>
        <dbReference type="EMBL" id="CAG6537000.1"/>
    </source>
</evidence>
<name>A0A8D8HKQ7_CULPI</name>
<organism evidence="2">
    <name type="scientific">Culex pipiens</name>
    <name type="common">House mosquito</name>
    <dbReference type="NCBI Taxonomy" id="7175"/>
    <lineage>
        <taxon>Eukaryota</taxon>
        <taxon>Metazoa</taxon>
        <taxon>Ecdysozoa</taxon>
        <taxon>Arthropoda</taxon>
        <taxon>Hexapoda</taxon>
        <taxon>Insecta</taxon>
        <taxon>Pterygota</taxon>
        <taxon>Neoptera</taxon>
        <taxon>Endopterygota</taxon>
        <taxon>Diptera</taxon>
        <taxon>Nematocera</taxon>
        <taxon>Culicoidea</taxon>
        <taxon>Culicidae</taxon>
        <taxon>Culicinae</taxon>
        <taxon>Culicini</taxon>
        <taxon>Culex</taxon>
        <taxon>Culex</taxon>
    </lineage>
</organism>
<accession>A0A8D8HKQ7</accession>
<sequence length="152" mass="17815">MAKPKGKRRRLRRRWKLLKESPRKTEKPRRKNPRLGRLLSRWMSRSRDRRPMALGASRPKEPRRMTMRRAVATWRSPGRSSNWPSKSSKHRPTKGSTICRSATRNWLESPSRTLTSAKPSTITRNPSRFTRKRASPTAAWLRRSSTRLVCAT</sequence>
<evidence type="ECO:0000256" key="1">
    <source>
        <dbReference type="SAM" id="MobiDB-lite"/>
    </source>
</evidence>
<dbReference type="EMBL" id="HBUE01216108">
    <property type="protein sequence ID" value="CAG6537000.1"/>
    <property type="molecule type" value="Transcribed_RNA"/>
</dbReference>
<feature type="compositionally biased region" description="Polar residues" evidence="1">
    <location>
        <begin position="94"/>
        <end position="128"/>
    </location>
</feature>
<dbReference type="AlphaFoldDB" id="A0A8D8HKQ7"/>
<protein>
    <submittedName>
        <fullName evidence="2">(northern house mosquito) hypothetical protein</fullName>
    </submittedName>
</protein>
<proteinExistence type="predicted"/>
<feature type="compositionally biased region" description="Basic residues" evidence="1">
    <location>
        <begin position="1"/>
        <end position="16"/>
    </location>
</feature>
<reference evidence="2" key="1">
    <citation type="submission" date="2021-05" db="EMBL/GenBank/DDBJ databases">
        <authorList>
            <person name="Alioto T."/>
            <person name="Alioto T."/>
            <person name="Gomez Garrido J."/>
        </authorList>
    </citation>
    <scope>NUCLEOTIDE SEQUENCE</scope>
</reference>